<gene>
    <name evidence="19" type="ORF">PU560_15520</name>
</gene>
<comment type="cofactor">
    <cofactor evidence="1">
        <name>a metal cation</name>
        <dbReference type="ChEBI" id="CHEBI:25213"/>
    </cofactor>
</comment>
<dbReference type="EMBL" id="JARACI010001164">
    <property type="protein sequence ID" value="MDD9207864.1"/>
    <property type="molecule type" value="Genomic_DNA"/>
</dbReference>
<dbReference type="Pfam" id="PF01842">
    <property type="entry name" value="ACT"/>
    <property type="match status" value="1"/>
</dbReference>
<dbReference type="InterPro" id="IPR045865">
    <property type="entry name" value="ACT-like_dom_sf"/>
</dbReference>
<dbReference type="Gene3D" id="3.30.70.260">
    <property type="match status" value="1"/>
</dbReference>
<proteinExistence type="inferred from homology"/>
<keyword evidence="10 16" id="KW-0560">Oxidoreductase</keyword>
<comment type="catalytic activity">
    <reaction evidence="15">
        <text>L-homoserine + NAD(+) = L-aspartate 4-semialdehyde + NADH + H(+)</text>
        <dbReference type="Rhea" id="RHEA:15757"/>
        <dbReference type="ChEBI" id="CHEBI:15378"/>
        <dbReference type="ChEBI" id="CHEBI:57476"/>
        <dbReference type="ChEBI" id="CHEBI:57540"/>
        <dbReference type="ChEBI" id="CHEBI:57945"/>
        <dbReference type="ChEBI" id="CHEBI:537519"/>
        <dbReference type="EC" id="1.1.1.3"/>
    </reaction>
    <physiologicalReaction direction="right-to-left" evidence="15">
        <dbReference type="Rhea" id="RHEA:15759"/>
    </physiologicalReaction>
</comment>
<dbReference type="Pfam" id="PF03447">
    <property type="entry name" value="NAD_binding_3"/>
    <property type="match status" value="1"/>
</dbReference>
<dbReference type="SUPFAM" id="SSF55347">
    <property type="entry name" value="Glyceraldehyde-3-phosphate dehydrogenase-like, C-terminal domain"/>
    <property type="match status" value="1"/>
</dbReference>
<comment type="similarity">
    <text evidence="4 17">Belongs to the homoserine dehydrogenase family.</text>
</comment>
<sequence>MQVAPESLRVALLGCGTVGTEVVRLVTSLGPELTSRVGAPLELSGIAVRDPDAARDPVVPRDLLTTDAESLATGADLVIELMGGIEPARSLVLAALRSGASVVTGNKALLAAHGPELYEAADAAGVDLAFEAAVAGAVPVVRGVRESLAGDRITRVLGIVNGTTNYVLDEMTTTGEGFDVALGRAQDLGYAEADPTEDVEGLDAAAKAAILASLAFHTRVSMSDVVVEGIRDITVDDVDAATRAGFVIKLLAVAERRRGRRDGIAVRVNPVLLPVSHPLSSVHGAFNAVYVEAEAAGQLMFYGPGAGGAPTAAAVLGDVVVAARRRVLGGRAPVESAHAALPMLGPDEVRTRYQMRMRVADRPGVLSQVSSIVAEHGVSIETVRQTIDDEISTERDAVLVVATHKATEAALAATAEALAGSDAVLEMVSVMRVEGE</sequence>
<feature type="domain" description="ACT" evidence="18">
    <location>
        <begin position="354"/>
        <end position="432"/>
    </location>
</feature>
<evidence type="ECO:0000256" key="7">
    <source>
        <dbReference type="ARBA" id="ARBA00022605"/>
    </source>
</evidence>
<evidence type="ECO:0000256" key="17">
    <source>
        <dbReference type="RuleBase" id="RU004171"/>
    </source>
</evidence>
<keyword evidence="11" id="KW-0915">Sodium</keyword>
<comment type="caution">
    <text evidence="19">The sequence shown here is derived from an EMBL/GenBank/DDBJ whole genome shotgun (WGS) entry which is preliminary data.</text>
</comment>
<dbReference type="InterPro" id="IPR001342">
    <property type="entry name" value="HDH_cat"/>
</dbReference>
<dbReference type="PANTHER" id="PTHR43331">
    <property type="entry name" value="HOMOSERINE DEHYDROGENASE"/>
    <property type="match status" value="1"/>
</dbReference>
<evidence type="ECO:0000256" key="11">
    <source>
        <dbReference type="ARBA" id="ARBA00023053"/>
    </source>
</evidence>
<evidence type="ECO:0000256" key="2">
    <source>
        <dbReference type="ARBA" id="ARBA00005056"/>
    </source>
</evidence>
<evidence type="ECO:0000256" key="12">
    <source>
        <dbReference type="ARBA" id="ARBA00023167"/>
    </source>
</evidence>
<dbReference type="InterPro" id="IPR019811">
    <property type="entry name" value="HDH_CS"/>
</dbReference>
<keyword evidence="7 16" id="KW-0028">Amino-acid biosynthesis</keyword>
<dbReference type="SUPFAM" id="SSF51735">
    <property type="entry name" value="NAD(P)-binding Rossmann-fold domains"/>
    <property type="match status" value="1"/>
</dbReference>
<evidence type="ECO:0000256" key="15">
    <source>
        <dbReference type="ARBA" id="ARBA00049031"/>
    </source>
</evidence>
<comment type="function">
    <text evidence="13">Catalyzes the conversion of L-aspartate-beta-semialdehyde (L-Asa) to L-homoserine (L-Hse), the third step in the biosynthesis of threonine and methionine from aspartate.</text>
</comment>
<comment type="catalytic activity">
    <reaction evidence="14">
        <text>L-homoserine + NADP(+) = L-aspartate 4-semialdehyde + NADPH + H(+)</text>
        <dbReference type="Rhea" id="RHEA:15761"/>
        <dbReference type="ChEBI" id="CHEBI:15378"/>
        <dbReference type="ChEBI" id="CHEBI:57476"/>
        <dbReference type="ChEBI" id="CHEBI:57783"/>
        <dbReference type="ChEBI" id="CHEBI:58349"/>
        <dbReference type="ChEBI" id="CHEBI:537519"/>
        <dbReference type="EC" id="1.1.1.3"/>
    </reaction>
    <physiologicalReaction direction="right-to-left" evidence="14">
        <dbReference type="Rhea" id="RHEA:15763"/>
    </physiologicalReaction>
</comment>
<evidence type="ECO:0000256" key="1">
    <source>
        <dbReference type="ARBA" id="ARBA00001920"/>
    </source>
</evidence>
<comment type="pathway">
    <text evidence="3 16">Amino-acid biosynthesis; L-methionine biosynthesis via de novo pathway; L-homoserine from L-aspartate: step 3/3.</text>
</comment>
<evidence type="ECO:0000256" key="13">
    <source>
        <dbReference type="ARBA" id="ARBA00044930"/>
    </source>
</evidence>
<evidence type="ECO:0000259" key="18">
    <source>
        <dbReference type="PROSITE" id="PS51671"/>
    </source>
</evidence>
<evidence type="ECO:0000256" key="9">
    <source>
        <dbReference type="ARBA" id="ARBA00022857"/>
    </source>
</evidence>
<dbReference type="EC" id="1.1.1.3" evidence="5 16"/>
<dbReference type="InterPro" id="IPR005106">
    <property type="entry name" value="Asp/hSer_DH_NAD-bd"/>
</dbReference>
<dbReference type="InterPro" id="IPR036291">
    <property type="entry name" value="NAD(P)-bd_dom_sf"/>
</dbReference>
<keyword evidence="8 16" id="KW-0791">Threonine biosynthesis</keyword>
<evidence type="ECO:0000256" key="4">
    <source>
        <dbReference type="ARBA" id="ARBA00006753"/>
    </source>
</evidence>
<dbReference type="PROSITE" id="PS51671">
    <property type="entry name" value="ACT"/>
    <property type="match status" value="1"/>
</dbReference>
<evidence type="ECO:0000256" key="10">
    <source>
        <dbReference type="ARBA" id="ARBA00023002"/>
    </source>
</evidence>
<evidence type="ECO:0000256" key="16">
    <source>
        <dbReference type="RuleBase" id="RU000579"/>
    </source>
</evidence>
<evidence type="ECO:0000256" key="5">
    <source>
        <dbReference type="ARBA" id="ARBA00013213"/>
    </source>
</evidence>
<dbReference type="Gene3D" id="3.40.50.720">
    <property type="entry name" value="NAD(P)-binding Rossmann-like Domain"/>
    <property type="match status" value="1"/>
</dbReference>
<evidence type="ECO:0000256" key="3">
    <source>
        <dbReference type="ARBA" id="ARBA00005062"/>
    </source>
</evidence>
<accession>A0ABT5U312</accession>
<evidence type="ECO:0000256" key="8">
    <source>
        <dbReference type="ARBA" id="ARBA00022697"/>
    </source>
</evidence>
<dbReference type="SUPFAM" id="SSF55021">
    <property type="entry name" value="ACT-like"/>
    <property type="match status" value="1"/>
</dbReference>
<evidence type="ECO:0000256" key="6">
    <source>
        <dbReference type="ARBA" id="ARBA00013376"/>
    </source>
</evidence>
<comment type="pathway">
    <text evidence="2 16">Amino-acid biosynthesis; L-threonine biosynthesis; L-threonine from L-aspartate: step 3/5.</text>
</comment>
<dbReference type="Gene3D" id="3.30.360.10">
    <property type="entry name" value="Dihydrodipicolinate Reductase, domain 2"/>
    <property type="match status" value="1"/>
</dbReference>
<dbReference type="CDD" id="cd04881">
    <property type="entry name" value="ACT_HSDH-Hom"/>
    <property type="match status" value="1"/>
</dbReference>
<evidence type="ECO:0000313" key="19">
    <source>
        <dbReference type="EMBL" id="MDD9207864.1"/>
    </source>
</evidence>
<keyword evidence="20" id="KW-1185">Reference proteome</keyword>
<keyword evidence="12 16" id="KW-0486">Methionine biosynthesis</keyword>
<evidence type="ECO:0000313" key="20">
    <source>
        <dbReference type="Proteomes" id="UP001165561"/>
    </source>
</evidence>
<evidence type="ECO:0000256" key="14">
    <source>
        <dbReference type="ARBA" id="ARBA00048841"/>
    </source>
</evidence>
<dbReference type="Pfam" id="PF00742">
    <property type="entry name" value="Homoserine_dh"/>
    <property type="match status" value="1"/>
</dbReference>
<reference evidence="19" key="1">
    <citation type="submission" date="2023-02" db="EMBL/GenBank/DDBJ databases">
        <title>Georgenia sp.10Sc9-8, isolated from a soil sample collected from the Taklamakan desert.</title>
        <authorList>
            <person name="Liu S."/>
        </authorList>
    </citation>
    <scope>NUCLEOTIDE SEQUENCE</scope>
    <source>
        <strain evidence="19">10Sc9-8</strain>
    </source>
</reference>
<organism evidence="19 20">
    <name type="scientific">Georgenia halotolerans</name>
    <dbReference type="NCBI Taxonomy" id="3028317"/>
    <lineage>
        <taxon>Bacteria</taxon>
        <taxon>Bacillati</taxon>
        <taxon>Actinomycetota</taxon>
        <taxon>Actinomycetes</taxon>
        <taxon>Micrococcales</taxon>
        <taxon>Bogoriellaceae</taxon>
        <taxon>Georgenia</taxon>
    </lineage>
</organism>
<dbReference type="PIRSF" id="PIRSF000098">
    <property type="entry name" value="Homoser_dehydrog"/>
    <property type="match status" value="1"/>
</dbReference>
<dbReference type="InterPro" id="IPR016204">
    <property type="entry name" value="HDH"/>
</dbReference>
<dbReference type="Proteomes" id="UP001165561">
    <property type="component" value="Unassembled WGS sequence"/>
</dbReference>
<dbReference type="InterPro" id="IPR002912">
    <property type="entry name" value="ACT_dom"/>
</dbReference>
<protein>
    <recommendedName>
        <fullName evidence="6 16">Homoserine dehydrogenase</fullName>
        <ecNumber evidence="5 16">1.1.1.3</ecNumber>
    </recommendedName>
</protein>
<dbReference type="PROSITE" id="PS01042">
    <property type="entry name" value="HOMOSER_DHGENASE"/>
    <property type="match status" value="1"/>
</dbReference>
<name>A0ABT5U312_9MICO</name>
<keyword evidence="9 16" id="KW-0521">NADP</keyword>
<dbReference type="NCBIfam" id="NF004976">
    <property type="entry name" value="PRK06349.1"/>
    <property type="match status" value="1"/>
</dbReference>
<dbReference type="PANTHER" id="PTHR43331:SF1">
    <property type="entry name" value="HOMOSERINE DEHYDROGENASE"/>
    <property type="match status" value="1"/>
</dbReference>